<proteinExistence type="predicted"/>
<organism evidence="2 3">
    <name type="scientific">Diplogelasinospora grovesii</name>
    <dbReference type="NCBI Taxonomy" id="303347"/>
    <lineage>
        <taxon>Eukaryota</taxon>
        <taxon>Fungi</taxon>
        <taxon>Dikarya</taxon>
        <taxon>Ascomycota</taxon>
        <taxon>Pezizomycotina</taxon>
        <taxon>Sordariomycetes</taxon>
        <taxon>Sordariomycetidae</taxon>
        <taxon>Sordariales</taxon>
        <taxon>Diplogelasinosporaceae</taxon>
        <taxon>Diplogelasinospora</taxon>
    </lineage>
</organism>
<name>A0AAN6N840_9PEZI</name>
<feature type="compositionally biased region" description="Low complexity" evidence="1">
    <location>
        <begin position="269"/>
        <end position="280"/>
    </location>
</feature>
<dbReference type="SUPFAM" id="SSF81301">
    <property type="entry name" value="Nucleotidyltransferase"/>
    <property type="match status" value="1"/>
</dbReference>
<feature type="region of interest" description="Disordered" evidence="1">
    <location>
        <begin position="220"/>
        <end position="349"/>
    </location>
</feature>
<evidence type="ECO:0000256" key="1">
    <source>
        <dbReference type="SAM" id="MobiDB-lite"/>
    </source>
</evidence>
<evidence type="ECO:0000313" key="3">
    <source>
        <dbReference type="Proteomes" id="UP001303473"/>
    </source>
</evidence>
<dbReference type="AlphaFoldDB" id="A0AAN6N840"/>
<protein>
    <submittedName>
        <fullName evidence="2">Uncharacterized protein</fullName>
    </submittedName>
</protein>
<dbReference type="InterPro" id="IPR043519">
    <property type="entry name" value="NT_sf"/>
</dbReference>
<gene>
    <name evidence="2" type="ORF">QBC46DRAFT_353750</name>
</gene>
<feature type="compositionally biased region" description="Low complexity" evidence="1">
    <location>
        <begin position="222"/>
        <end position="231"/>
    </location>
</feature>
<keyword evidence="3" id="KW-1185">Reference proteome</keyword>
<reference evidence="3" key="1">
    <citation type="journal article" date="2023" name="Mol. Phylogenet. Evol.">
        <title>Genome-scale phylogeny and comparative genomics of the fungal order Sordariales.</title>
        <authorList>
            <person name="Hensen N."/>
            <person name="Bonometti L."/>
            <person name="Westerberg I."/>
            <person name="Brannstrom I.O."/>
            <person name="Guillou S."/>
            <person name="Cros-Aarteil S."/>
            <person name="Calhoun S."/>
            <person name="Haridas S."/>
            <person name="Kuo A."/>
            <person name="Mondo S."/>
            <person name="Pangilinan J."/>
            <person name="Riley R."/>
            <person name="LaButti K."/>
            <person name="Andreopoulos B."/>
            <person name="Lipzen A."/>
            <person name="Chen C."/>
            <person name="Yan M."/>
            <person name="Daum C."/>
            <person name="Ng V."/>
            <person name="Clum A."/>
            <person name="Steindorff A."/>
            <person name="Ohm R.A."/>
            <person name="Martin F."/>
            <person name="Silar P."/>
            <person name="Natvig D.O."/>
            <person name="Lalanne C."/>
            <person name="Gautier V."/>
            <person name="Ament-Velasquez S.L."/>
            <person name="Kruys A."/>
            <person name="Hutchinson M.I."/>
            <person name="Powell A.J."/>
            <person name="Barry K."/>
            <person name="Miller A.N."/>
            <person name="Grigoriev I.V."/>
            <person name="Debuchy R."/>
            <person name="Gladieux P."/>
            <person name="Hiltunen Thoren M."/>
            <person name="Johannesson H."/>
        </authorList>
    </citation>
    <scope>NUCLEOTIDE SEQUENCE [LARGE SCALE GENOMIC DNA]</scope>
    <source>
        <strain evidence="3">CBS 340.73</strain>
    </source>
</reference>
<accession>A0AAN6N840</accession>
<comment type="caution">
    <text evidence="2">The sequence shown here is derived from an EMBL/GenBank/DDBJ whole genome shotgun (WGS) entry which is preliminary data.</text>
</comment>
<dbReference type="Proteomes" id="UP001303473">
    <property type="component" value="Unassembled WGS sequence"/>
</dbReference>
<dbReference type="EMBL" id="MU853790">
    <property type="protein sequence ID" value="KAK3940927.1"/>
    <property type="molecule type" value="Genomic_DNA"/>
</dbReference>
<feature type="compositionally biased region" description="Gly residues" evidence="1">
    <location>
        <begin position="250"/>
        <end position="268"/>
    </location>
</feature>
<evidence type="ECO:0000313" key="2">
    <source>
        <dbReference type="EMBL" id="KAK3940927.1"/>
    </source>
</evidence>
<feature type="compositionally biased region" description="Low complexity" evidence="1">
    <location>
        <begin position="292"/>
        <end position="309"/>
    </location>
</feature>
<dbReference type="Gene3D" id="3.30.460.40">
    <property type="match status" value="1"/>
</dbReference>
<sequence length="349" mass="38023">MRCRVYDINRDEDALYDLEVAAEKARPDQQKAALNIVADIFNAAGLAYGLMGGMNFYLRGSGRTTQDVDVAVTRQFQLGQILDLLNNEDRITRPRTAHGGVARIFVLVDRQYVQIDLKLQSAEGHGMPRGDLNAATESFENIRFFRVGPLAKAKFANYGRGFAGDYTDLLFLCQHPTYGEELRREAHTISANKRMEFAEDVAEKSGDKYLVRKVCDVLGLDRSPSTSPERGSSGRGGGRGGPSDRHGGSSTSGGGGYGGAYTSGGGGYSSHSSSSYGRAPSSRDYDAAAGYSSHHSSGGSSRHGGSSSRVYYDEYRQPSSSSRYYREEPSSSRSGNWWQSPAPSRDPRR</sequence>